<protein>
    <submittedName>
        <fullName evidence="1">Uncharacterized protein</fullName>
    </submittedName>
</protein>
<name>A0AC61R1P0_9FIRM</name>
<dbReference type="Proteomes" id="UP000307720">
    <property type="component" value="Unassembled WGS sequence"/>
</dbReference>
<organism evidence="1 2">
    <name type="scientific">Hominisplanchenecus murintestinalis</name>
    <dbReference type="NCBI Taxonomy" id="2941517"/>
    <lineage>
        <taxon>Bacteria</taxon>
        <taxon>Bacillati</taxon>
        <taxon>Bacillota</taxon>
        <taxon>Clostridia</taxon>
        <taxon>Lachnospirales</taxon>
        <taxon>Lachnospiraceae</taxon>
        <taxon>Hominisplanchenecus</taxon>
    </lineage>
</organism>
<reference evidence="1" key="1">
    <citation type="submission" date="2019-04" db="EMBL/GenBank/DDBJ databases">
        <title>Microbes associate with the intestines of laboratory mice.</title>
        <authorList>
            <person name="Navarre W."/>
            <person name="Wong E."/>
            <person name="Huang K."/>
            <person name="Tropini C."/>
            <person name="Ng K."/>
            <person name="Yu B."/>
        </authorList>
    </citation>
    <scope>NUCLEOTIDE SEQUENCE</scope>
    <source>
        <strain evidence="1">NM72_1-8</strain>
    </source>
</reference>
<evidence type="ECO:0000313" key="2">
    <source>
        <dbReference type="Proteomes" id="UP000307720"/>
    </source>
</evidence>
<proteinExistence type="predicted"/>
<gene>
    <name evidence="1" type="ORF">E5357_03455</name>
</gene>
<keyword evidence="2" id="KW-1185">Reference proteome</keyword>
<evidence type="ECO:0000313" key="1">
    <source>
        <dbReference type="EMBL" id="TGY00088.1"/>
    </source>
</evidence>
<dbReference type="EMBL" id="SRZB01000003">
    <property type="protein sequence ID" value="TGY00088.1"/>
    <property type="molecule type" value="Genomic_DNA"/>
</dbReference>
<accession>A0AC61R1P0</accession>
<comment type="caution">
    <text evidence="1">The sequence shown here is derived from an EMBL/GenBank/DDBJ whole genome shotgun (WGS) entry which is preliminary data.</text>
</comment>
<sequence length="241" mass="28728">MLRKKCRVDGRPTVSEWPVRIWSAEEIPEQYAEAVNAWIKGAFSDYQFVHAPKRRTSQQSYAYVFGYGKDRILFFRESETGGEAAIRKEEILRQQIAAVSVERELLKIKIILHYHDAEGQKGLEFPYVPSVYYLYDPFLNWILGREKEFMPGVAEREHPRPRKLYHESLAMFNFSLEAYRLGDGFDDYRYESKVHRRKWLPGKKTLEEWLEIPMEYGKFELHSLGYFRKWTYYLSGKVSKI</sequence>